<dbReference type="Proteomes" id="UP000198406">
    <property type="component" value="Unassembled WGS sequence"/>
</dbReference>
<dbReference type="PANTHER" id="PTHR47353">
    <property type="entry name" value="THIOREDOXIN-LIKE PROTEIN HCF164, CHLOROPLASTIC"/>
    <property type="match status" value="1"/>
</dbReference>
<proteinExistence type="predicted"/>
<accession>A0A1Z5JSP5</accession>
<dbReference type="OrthoDB" id="2121326at2759"/>
<feature type="transmembrane region" description="Helical" evidence="1">
    <location>
        <begin position="54"/>
        <end position="71"/>
    </location>
</feature>
<feature type="domain" description="Thioredoxin" evidence="2">
    <location>
        <begin position="64"/>
        <end position="193"/>
    </location>
</feature>
<gene>
    <name evidence="3" type="ORF">FisN_5Hh435</name>
</gene>
<dbReference type="InterPro" id="IPR044241">
    <property type="entry name" value="TxlA/HCF164"/>
</dbReference>
<organism evidence="3 4">
    <name type="scientific">Fistulifera solaris</name>
    <name type="common">Oleaginous diatom</name>
    <dbReference type="NCBI Taxonomy" id="1519565"/>
    <lineage>
        <taxon>Eukaryota</taxon>
        <taxon>Sar</taxon>
        <taxon>Stramenopiles</taxon>
        <taxon>Ochrophyta</taxon>
        <taxon>Bacillariophyta</taxon>
        <taxon>Bacillariophyceae</taxon>
        <taxon>Bacillariophycidae</taxon>
        <taxon>Naviculales</taxon>
        <taxon>Naviculaceae</taxon>
        <taxon>Fistulifera</taxon>
    </lineage>
</organism>
<comment type="caution">
    <text evidence="3">The sequence shown here is derived from an EMBL/GenBank/DDBJ whole genome shotgun (WGS) entry which is preliminary data.</text>
</comment>
<sequence length="247" mass="27248">MVDPWNEKQSSLPVVFGDSQPLRINGADATDASQFGMSVSRNDKPDVTQFRQRNVVVAIVAIALAIGQYAWQFTHPVTPVSLLMQMTQESSAPQIIGTNNKPTLVDFWAPWCENCRIMAPTLRALHEEYKDQINFVTINADATDRNPWPLINAFGVDAIPHLALVNAQGDVETALIGLVPKSILSADLDVLLRNAAIDCPPAATSSSIESSLESTTALMCTERKELPYQMLDAFQGRPEQRRVRFDP</sequence>
<dbReference type="SUPFAM" id="SSF52833">
    <property type="entry name" value="Thioredoxin-like"/>
    <property type="match status" value="1"/>
</dbReference>
<dbReference type="EMBL" id="BDSP01000111">
    <property type="protein sequence ID" value="GAX17050.1"/>
    <property type="molecule type" value="Genomic_DNA"/>
</dbReference>
<dbReference type="PANTHER" id="PTHR47353:SF1">
    <property type="entry name" value="THIOREDOXIN-LIKE PROTEIN HCF164, CHLOROPLASTIC"/>
    <property type="match status" value="1"/>
</dbReference>
<keyword evidence="1" id="KW-0472">Membrane</keyword>
<dbReference type="AlphaFoldDB" id="A0A1Z5JSP5"/>
<name>A0A1Z5JSP5_FISSO</name>
<keyword evidence="1" id="KW-0812">Transmembrane</keyword>
<keyword evidence="4" id="KW-1185">Reference proteome</keyword>
<dbReference type="InterPro" id="IPR036249">
    <property type="entry name" value="Thioredoxin-like_sf"/>
</dbReference>
<protein>
    <recommendedName>
        <fullName evidence="2">Thioredoxin domain-containing protein</fullName>
    </recommendedName>
</protein>
<evidence type="ECO:0000313" key="3">
    <source>
        <dbReference type="EMBL" id="GAX17050.1"/>
    </source>
</evidence>
<evidence type="ECO:0000313" key="4">
    <source>
        <dbReference type="Proteomes" id="UP000198406"/>
    </source>
</evidence>
<keyword evidence="1" id="KW-1133">Transmembrane helix</keyword>
<evidence type="ECO:0000256" key="1">
    <source>
        <dbReference type="SAM" id="Phobius"/>
    </source>
</evidence>
<dbReference type="PROSITE" id="PS51352">
    <property type="entry name" value="THIOREDOXIN_2"/>
    <property type="match status" value="1"/>
</dbReference>
<dbReference type="InParanoid" id="A0A1Z5JSP5"/>
<dbReference type="GO" id="GO:0016671">
    <property type="term" value="F:oxidoreductase activity, acting on a sulfur group of donors, disulfide as acceptor"/>
    <property type="evidence" value="ECO:0007669"/>
    <property type="project" value="TreeGrafter"/>
</dbReference>
<evidence type="ECO:0000259" key="2">
    <source>
        <dbReference type="PROSITE" id="PS51352"/>
    </source>
</evidence>
<reference evidence="3 4" key="1">
    <citation type="journal article" date="2015" name="Plant Cell">
        <title>Oil accumulation by the oleaginous diatom Fistulifera solaris as revealed by the genome and transcriptome.</title>
        <authorList>
            <person name="Tanaka T."/>
            <person name="Maeda Y."/>
            <person name="Veluchamy A."/>
            <person name="Tanaka M."/>
            <person name="Abida H."/>
            <person name="Marechal E."/>
            <person name="Bowler C."/>
            <person name="Muto M."/>
            <person name="Sunaga Y."/>
            <person name="Tanaka M."/>
            <person name="Yoshino T."/>
            <person name="Taniguchi T."/>
            <person name="Fukuda Y."/>
            <person name="Nemoto M."/>
            <person name="Matsumoto M."/>
            <person name="Wong P.S."/>
            <person name="Aburatani S."/>
            <person name="Fujibuchi W."/>
        </authorList>
    </citation>
    <scope>NUCLEOTIDE SEQUENCE [LARGE SCALE GENOMIC DNA]</scope>
    <source>
        <strain evidence="3 4">JPCC DA0580</strain>
    </source>
</reference>
<dbReference type="InterPro" id="IPR013766">
    <property type="entry name" value="Thioredoxin_domain"/>
</dbReference>
<dbReference type="Gene3D" id="3.40.30.10">
    <property type="entry name" value="Glutaredoxin"/>
    <property type="match status" value="1"/>
</dbReference>
<dbReference type="Pfam" id="PF00085">
    <property type="entry name" value="Thioredoxin"/>
    <property type="match status" value="1"/>
</dbReference>